<evidence type="ECO:0000256" key="1">
    <source>
        <dbReference type="SAM" id="MobiDB-lite"/>
    </source>
</evidence>
<dbReference type="GO" id="GO:0032259">
    <property type="term" value="P:methylation"/>
    <property type="evidence" value="ECO:0007669"/>
    <property type="project" value="UniProtKB-KW"/>
</dbReference>
<dbReference type="OrthoDB" id="57427at2157"/>
<organism evidence="3 4">
    <name type="scientific">Halococcus saccharolyticus DSM 5350</name>
    <dbReference type="NCBI Taxonomy" id="1227455"/>
    <lineage>
        <taxon>Archaea</taxon>
        <taxon>Methanobacteriati</taxon>
        <taxon>Methanobacteriota</taxon>
        <taxon>Stenosarchaea group</taxon>
        <taxon>Halobacteria</taxon>
        <taxon>Halobacteriales</taxon>
        <taxon>Halococcaceae</taxon>
        <taxon>Halococcus</taxon>
    </lineage>
</organism>
<comment type="caution">
    <text evidence="3">The sequence shown here is derived from an EMBL/GenBank/DDBJ whole genome shotgun (WGS) entry which is preliminary data.</text>
</comment>
<feature type="domain" description="Methyltransferase type 11" evidence="2">
    <location>
        <begin position="62"/>
        <end position="157"/>
    </location>
</feature>
<dbReference type="InParanoid" id="M0MPZ7"/>
<evidence type="ECO:0000313" key="3">
    <source>
        <dbReference type="EMBL" id="EMA46814.1"/>
    </source>
</evidence>
<reference evidence="3 4" key="1">
    <citation type="journal article" date="2014" name="PLoS Genet.">
        <title>Phylogenetically driven sequencing of extremely halophilic archaea reveals strategies for static and dynamic osmo-response.</title>
        <authorList>
            <person name="Becker E.A."/>
            <person name="Seitzer P.M."/>
            <person name="Tritt A."/>
            <person name="Larsen D."/>
            <person name="Krusor M."/>
            <person name="Yao A.I."/>
            <person name="Wu D."/>
            <person name="Madern D."/>
            <person name="Eisen J.A."/>
            <person name="Darling A.E."/>
            <person name="Facciotti M.T."/>
        </authorList>
    </citation>
    <scope>NUCLEOTIDE SEQUENCE [LARGE SCALE GENOMIC DNA]</scope>
    <source>
        <strain evidence="3 4">DSM 5350</strain>
    </source>
</reference>
<feature type="region of interest" description="Disordered" evidence="1">
    <location>
        <begin position="24"/>
        <end position="47"/>
    </location>
</feature>
<evidence type="ECO:0000259" key="2">
    <source>
        <dbReference type="Pfam" id="PF08241"/>
    </source>
</evidence>
<dbReference type="RefSeq" id="WP_006076663.1">
    <property type="nucleotide sequence ID" value="NZ_AOMD01000012.1"/>
</dbReference>
<dbReference type="AlphaFoldDB" id="M0MPZ7"/>
<dbReference type="InterPro" id="IPR029063">
    <property type="entry name" value="SAM-dependent_MTases_sf"/>
</dbReference>
<keyword evidence="4" id="KW-1185">Reference proteome</keyword>
<dbReference type="PATRIC" id="fig|1227455.4.peg.828"/>
<feature type="compositionally biased region" description="Pro residues" evidence="1">
    <location>
        <begin position="33"/>
        <end position="47"/>
    </location>
</feature>
<dbReference type="Gene3D" id="3.40.50.150">
    <property type="entry name" value="Vaccinia Virus protein VP39"/>
    <property type="match status" value="1"/>
</dbReference>
<name>M0MPZ7_9EURY</name>
<dbReference type="EMBL" id="AOMD01000012">
    <property type="protein sequence ID" value="EMA46814.1"/>
    <property type="molecule type" value="Genomic_DNA"/>
</dbReference>
<evidence type="ECO:0000313" key="4">
    <source>
        <dbReference type="Proteomes" id="UP000011669"/>
    </source>
</evidence>
<dbReference type="GO" id="GO:0008757">
    <property type="term" value="F:S-adenosylmethionine-dependent methyltransferase activity"/>
    <property type="evidence" value="ECO:0007669"/>
    <property type="project" value="InterPro"/>
</dbReference>
<dbReference type="STRING" id="1227455.C449_04071"/>
<dbReference type="PANTHER" id="PTHR43591">
    <property type="entry name" value="METHYLTRANSFERASE"/>
    <property type="match status" value="1"/>
</dbReference>
<dbReference type="InterPro" id="IPR013216">
    <property type="entry name" value="Methyltransf_11"/>
</dbReference>
<protein>
    <submittedName>
        <fullName evidence="3">Putative methyltransferase</fullName>
    </submittedName>
</protein>
<dbReference type="Pfam" id="PF08241">
    <property type="entry name" value="Methyltransf_11"/>
    <property type="match status" value="1"/>
</dbReference>
<proteinExistence type="predicted"/>
<sequence length="256" mass="28630">MAEHKQENRRLWNEWSEDFQALWNANTAEGELPPTPSPFDPDAPGSPQPDILASVDDKEYVELGCGGGQGTVGTARLGAETAVGIDFSDEQLRHARQLRDFSGVDAQFVNGDVTDLPFADGRFDIASSEAAFQMVEHLDQALFEAHRVLRDGGVFVLSVPHPLYENLDNGTRTIERSYFDTDAREITIDEDYESTLSVFDRTIADLHNALVDAGFEVRRLIEHQRYEVEENDPAESDLPEILCDVPQSVRFWTVSS</sequence>
<dbReference type="Proteomes" id="UP000011669">
    <property type="component" value="Unassembled WGS sequence"/>
</dbReference>
<accession>M0MPZ7</accession>
<dbReference type="SUPFAM" id="SSF53335">
    <property type="entry name" value="S-adenosyl-L-methionine-dependent methyltransferases"/>
    <property type="match status" value="1"/>
</dbReference>
<gene>
    <name evidence="3" type="ORF">C449_04071</name>
</gene>
<keyword evidence="3" id="KW-0808">Transferase</keyword>
<dbReference type="CDD" id="cd02440">
    <property type="entry name" value="AdoMet_MTases"/>
    <property type="match status" value="1"/>
</dbReference>
<keyword evidence="3" id="KW-0489">Methyltransferase</keyword>